<evidence type="ECO:0000256" key="2">
    <source>
        <dbReference type="ARBA" id="ARBA00022478"/>
    </source>
</evidence>
<evidence type="ECO:0000313" key="9">
    <source>
        <dbReference type="Proteomes" id="UP001172681"/>
    </source>
</evidence>
<dbReference type="HAMAP" id="MF_00261">
    <property type="entry name" value="RNApol_arch_Rpo11"/>
    <property type="match status" value="1"/>
</dbReference>
<dbReference type="Proteomes" id="UP001172681">
    <property type="component" value="Unassembled WGS sequence"/>
</dbReference>
<keyword evidence="9" id="KW-1185">Reference proteome</keyword>
<dbReference type="CDD" id="cd06926">
    <property type="entry name" value="RNAP_II_RPB11"/>
    <property type="match status" value="1"/>
</dbReference>
<evidence type="ECO:0000256" key="6">
    <source>
        <dbReference type="SAM" id="MobiDB-lite"/>
    </source>
</evidence>
<dbReference type="EMBL" id="JAPDRN010000173">
    <property type="protein sequence ID" value="KAJ9616079.1"/>
    <property type="molecule type" value="Genomic_DNA"/>
</dbReference>
<dbReference type="GO" id="GO:0003899">
    <property type="term" value="F:DNA-directed RNA polymerase activity"/>
    <property type="evidence" value="ECO:0007669"/>
    <property type="project" value="InterPro"/>
</dbReference>
<protein>
    <submittedName>
        <fullName evidence="8">DNA-directed RNA polymerase II core subunit</fullName>
    </submittedName>
</protein>
<keyword evidence="3" id="KW-0804">Transcription</keyword>
<dbReference type="GO" id="GO:0006366">
    <property type="term" value="P:transcription by RNA polymerase II"/>
    <property type="evidence" value="ECO:0007669"/>
    <property type="project" value="InterPro"/>
</dbReference>
<evidence type="ECO:0000259" key="7">
    <source>
        <dbReference type="Pfam" id="PF13656"/>
    </source>
</evidence>
<evidence type="ECO:0000256" key="3">
    <source>
        <dbReference type="ARBA" id="ARBA00023163"/>
    </source>
</evidence>
<feature type="domain" description="DNA-directed RNA polymerase RBP11-like dimerisation" evidence="7">
    <location>
        <begin position="182"/>
        <end position="254"/>
    </location>
</feature>
<evidence type="ECO:0000256" key="4">
    <source>
        <dbReference type="ARBA" id="ARBA00023242"/>
    </source>
</evidence>
<organism evidence="8 9">
    <name type="scientific">Knufia peltigerae</name>
    <dbReference type="NCBI Taxonomy" id="1002370"/>
    <lineage>
        <taxon>Eukaryota</taxon>
        <taxon>Fungi</taxon>
        <taxon>Dikarya</taxon>
        <taxon>Ascomycota</taxon>
        <taxon>Pezizomycotina</taxon>
        <taxon>Eurotiomycetes</taxon>
        <taxon>Chaetothyriomycetidae</taxon>
        <taxon>Chaetothyriales</taxon>
        <taxon>Trichomeriaceae</taxon>
        <taxon>Knufia</taxon>
    </lineage>
</organism>
<dbReference type="InterPro" id="IPR022905">
    <property type="entry name" value="Rpo11-like"/>
</dbReference>
<dbReference type="InterPro" id="IPR036603">
    <property type="entry name" value="RBP11-like"/>
</dbReference>
<dbReference type="PANTHER" id="PTHR13946:SF16">
    <property type="entry name" value="DNA-DIRECTED RNA POLYMERASE II SUBUNIT RPB11"/>
    <property type="match status" value="1"/>
</dbReference>
<dbReference type="PROSITE" id="PS01154">
    <property type="entry name" value="RNA_POL_L_13KD"/>
    <property type="match status" value="1"/>
</dbReference>
<name>A0AA38XNB1_9EURO</name>
<comment type="caution">
    <text evidence="8">The sequence shown here is derived from an EMBL/GenBank/DDBJ whole genome shotgun (WGS) entry which is preliminary data.</text>
</comment>
<evidence type="ECO:0000256" key="1">
    <source>
        <dbReference type="ARBA" id="ARBA00004123"/>
    </source>
</evidence>
<feature type="region of interest" description="Disordered" evidence="6">
    <location>
        <begin position="1"/>
        <end position="96"/>
    </location>
</feature>
<reference evidence="8" key="1">
    <citation type="submission" date="2022-10" db="EMBL/GenBank/DDBJ databases">
        <title>Culturing micro-colonial fungi from biological soil crusts in the Mojave desert and describing Neophaeococcomyces mojavensis, and introducing the new genera and species Taxawa tesnikishii.</title>
        <authorList>
            <person name="Kurbessoian T."/>
            <person name="Stajich J.E."/>
        </authorList>
    </citation>
    <scope>NUCLEOTIDE SEQUENCE</scope>
    <source>
        <strain evidence="8">TK_35</strain>
    </source>
</reference>
<feature type="compositionally biased region" description="Polar residues" evidence="6">
    <location>
        <begin position="59"/>
        <end position="75"/>
    </location>
</feature>
<dbReference type="InterPro" id="IPR008193">
    <property type="entry name" value="RNA_pol_Rpb11_13-16kDa_CS"/>
</dbReference>
<comment type="similarity">
    <text evidence="5">Belongs to the archaeal Rpo11/eukaryotic RPB11/RPC19 RNA polymerase subunit family.</text>
</comment>
<keyword evidence="4" id="KW-0539">Nucleus</keyword>
<accession>A0AA38XNB1</accession>
<dbReference type="GO" id="GO:0046983">
    <property type="term" value="F:protein dimerization activity"/>
    <property type="evidence" value="ECO:0007669"/>
    <property type="project" value="InterPro"/>
</dbReference>
<keyword evidence="2 8" id="KW-0240">DNA-directed RNA polymerase</keyword>
<dbReference type="Gene3D" id="3.30.1360.10">
    <property type="entry name" value="RNA polymerase, RBP11-like subunit"/>
    <property type="match status" value="1"/>
</dbReference>
<comment type="subcellular location">
    <subcellularLocation>
        <location evidence="1">Nucleus</location>
    </subcellularLocation>
</comment>
<dbReference type="InterPro" id="IPR037685">
    <property type="entry name" value="RBP11"/>
</dbReference>
<dbReference type="SUPFAM" id="SSF55257">
    <property type="entry name" value="RBP11-like subunits of RNA polymerase"/>
    <property type="match status" value="1"/>
</dbReference>
<sequence>MNPARNKSASPNRAQPGTSPARTKSASPSGRSRRGSMNNALHNLKLDDNNDGTREKGTTVRNTLTVNIDTINSGPLTPGPSSPKPGDTYPGSGKRGIPQDGVAWRDHLSNKRYHNAGINHNAINNQDRCAKETTTSEMSSSFIKLGRVLRCWALVFLTEAFILGDGEKKIEQKIDTRTPNTVIFTFNKEDHTLANMLREKLLENSHVMFAAYKVPHPLFASFELRIQTDGDITPKEALIASSKEIIKELDVLKHRFKKEYDLRKMVGNVGQNGA</sequence>
<dbReference type="AlphaFoldDB" id="A0AA38XNB1"/>
<gene>
    <name evidence="8" type="primary">RPB11</name>
    <name evidence="8" type="ORF">H2204_014120</name>
</gene>
<dbReference type="InterPro" id="IPR009025">
    <property type="entry name" value="RBP11-like_dimer"/>
</dbReference>
<evidence type="ECO:0000256" key="5">
    <source>
        <dbReference type="ARBA" id="ARBA00025751"/>
    </source>
</evidence>
<dbReference type="GO" id="GO:0003677">
    <property type="term" value="F:DNA binding"/>
    <property type="evidence" value="ECO:0007669"/>
    <property type="project" value="InterPro"/>
</dbReference>
<proteinExistence type="inferred from homology"/>
<dbReference type="Pfam" id="PF13656">
    <property type="entry name" value="RNA_pol_L_2"/>
    <property type="match status" value="1"/>
</dbReference>
<feature type="compositionally biased region" description="Polar residues" evidence="6">
    <location>
        <begin position="1"/>
        <end position="28"/>
    </location>
</feature>
<dbReference type="PANTHER" id="PTHR13946">
    <property type="entry name" value="DNA-DIRECTED RNA POLYMERASE I,II,III"/>
    <property type="match status" value="1"/>
</dbReference>
<feature type="compositionally biased region" description="Basic and acidic residues" evidence="6">
    <location>
        <begin position="44"/>
        <end position="58"/>
    </location>
</feature>
<evidence type="ECO:0000313" key="8">
    <source>
        <dbReference type="EMBL" id="KAJ9616079.1"/>
    </source>
</evidence>
<dbReference type="GO" id="GO:0005665">
    <property type="term" value="C:RNA polymerase II, core complex"/>
    <property type="evidence" value="ECO:0007669"/>
    <property type="project" value="InterPro"/>
</dbReference>